<dbReference type="InterPro" id="IPR001040">
    <property type="entry name" value="TIF_eIF_4E"/>
</dbReference>
<dbReference type="InterPro" id="IPR023398">
    <property type="entry name" value="TIF_eIF4e-like"/>
</dbReference>
<feature type="compositionally biased region" description="Low complexity" evidence="2">
    <location>
        <begin position="144"/>
        <end position="170"/>
    </location>
</feature>
<comment type="similarity">
    <text evidence="1">Belongs to the eukaryotic initiation factor 4E family.</text>
</comment>
<feature type="compositionally biased region" description="Low complexity" evidence="2">
    <location>
        <begin position="508"/>
        <end position="527"/>
    </location>
</feature>
<feature type="compositionally biased region" description="Acidic residues" evidence="2">
    <location>
        <begin position="390"/>
        <end position="399"/>
    </location>
</feature>
<dbReference type="Gene3D" id="3.30.760.10">
    <property type="entry name" value="RNA Cap, Translation Initiation Factor Eif4e"/>
    <property type="match status" value="1"/>
</dbReference>
<organism evidence="3 4">
    <name type="scientific">Sugiyamaella lignohabitans</name>
    <dbReference type="NCBI Taxonomy" id="796027"/>
    <lineage>
        <taxon>Eukaryota</taxon>
        <taxon>Fungi</taxon>
        <taxon>Dikarya</taxon>
        <taxon>Ascomycota</taxon>
        <taxon>Saccharomycotina</taxon>
        <taxon>Dipodascomycetes</taxon>
        <taxon>Dipodascales</taxon>
        <taxon>Trichomonascaceae</taxon>
        <taxon>Sugiyamaella</taxon>
    </lineage>
</organism>
<sequence length="564" mass="60966">MIDRIHAGTCKGPPASGGWGSAPDPVAPASQEIAGTVDESTRAKREEQPGSGAEPQPPEAEPGLANVMWLSGTGEKSTYLAAAGVKKQGANESLLLQGNDSSLSREGDETESNGSGNSHRNSGQVYGLGQGHIHSHGNGHGPNHGHNNSNGHSSSNGGHNHNNHHSQNQSLSDELPVDDEINEEGLRVVKPRLGSHILPASWTFWFLHRGPGQNFSNYLDATRQIGSFDTVEEFWDIYSHLRRIDKLPFTSEYQLFRKGVKPLWEDEVNVNGGKWVIRLERPKERRRDDGAAAGEGSVASAGVIGSGPTGTTASASGTGVAPIGAPSSSGADSTQNSVAATRAFVHKQVQARHKAALSWENLILAIVGNTIGSVDDKKAADNDQKRETTNEDEEVDDNEDLSELLGDEIVGAVVSVRRDEDILSVWNRSGNDKKVVNKIKVALQRTLNLSDDVYLEYKVHTKSIKEGAKKQATYDQLKQQQHQQQTPTGGSPSHYPNKNGHHEHRHFNNNNNNNNNNNSNYHQSHNGNYHHNHSHHNNHSTGFHGPVGKTVDSSASASTTSVDL</sequence>
<gene>
    <name evidence="3" type="primary">CDC33</name>
    <name evidence="3" type="ORF">AWJ20_2338</name>
</gene>
<dbReference type="GO" id="GO:0016281">
    <property type="term" value="C:eukaryotic translation initiation factor 4F complex"/>
    <property type="evidence" value="ECO:0007669"/>
    <property type="project" value="TreeGrafter"/>
</dbReference>
<keyword evidence="1" id="KW-0648">Protein biosynthesis</keyword>
<feature type="region of interest" description="Disordered" evidence="2">
    <location>
        <begin position="470"/>
        <end position="564"/>
    </location>
</feature>
<feature type="compositionally biased region" description="Basic and acidic residues" evidence="2">
    <location>
        <begin position="39"/>
        <end position="48"/>
    </location>
</feature>
<accession>A0A167F278</accession>
<dbReference type="AlphaFoldDB" id="A0A167F278"/>
<dbReference type="KEGG" id="slb:AWJ20_2338"/>
<proteinExistence type="inferred from homology"/>
<feature type="compositionally biased region" description="Low complexity" evidence="2">
    <location>
        <begin position="112"/>
        <end position="123"/>
    </location>
</feature>
<dbReference type="PANTHER" id="PTHR11960:SF18">
    <property type="entry name" value="EUKARYOTIC TRANSLATION INITIATION FACTOR 4E HOMOLOGOUS PROTEIN, ISOFORM B"/>
    <property type="match status" value="1"/>
</dbReference>
<feature type="region of interest" description="Disordered" evidence="2">
    <location>
        <begin position="96"/>
        <end position="174"/>
    </location>
</feature>
<feature type="region of interest" description="Disordered" evidence="2">
    <location>
        <begin position="375"/>
        <end position="399"/>
    </location>
</feature>
<dbReference type="SUPFAM" id="SSF55418">
    <property type="entry name" value="eIF4e-like"/>
    <property type="match status" value="1"/>
</dbReference>
<reference evidence="3 4" key="1">
    <citation type="submission" date="2016-02" db="EMBL/GenBank/DDBJ databases">
        <title>Complete genome sequence and transcriptome regulation of the pentose utilising yeast Sugiyamaella lignohabitans.</title>
        <authorList>
            <person name="Bellasio M."/>
            <person name="Peymann A."/>
            <person name="Valli M."/>
            <person name="Sipitzky M."/>
            <person name="Graf A."/>
            <person name="Sauer M."/>
            <person name="Marx H."/>
            <person name="Mattanovich D."/>
        </authorList>
    </citation>
    <scope>NUCLEOTIDE SEQUENCE [LARGE SCALE GENOMIC DNA]</scope>
    <source>
        <strain evidence="3 4">CBS 10342</strain>
    </source>
</reference>
<dbReference type="PANTHER" id="PTHR11960">
    <property type="entry name" value="EUKARYOTIC TRANSLATION INITIATION FACTOR 4E RELATED"/>
    <property type="match status" value="1"/>
</dbReference>
<dbReference type="GeneID" id="30034238"/>
<feature type="compositionally biased region" description="Basic and acidic residues" evidence="2">
    <location>
        <begin position="375"/>
        <end position="389"/>
    </location>
</feature>
<feature type="compositionally biased region" description="Low complexity" evidence="2">
    <location>
        <begin position="309"/>
        <end position="322"/>
    </location>
</feature>
<dbReference type="OrthoDB" id="590761at2759"/>
<dbReference type="GO" id="GO:0000340">
    <property type="term" value="F:RNA 7-methylguanosine cap binding"/>
    <property type="evidence" value="ECO:0007669"/>
    <property type="project" value="TreeGrafter"/>
</dbReference>
<evidence type="ECO:0000256" key="1">
    <source>
        <dbReference type="RuleBase" id="RU004374"/>
    </source>
</evidence>
<feature type="compositionally biased region" description="Polar residues" evidence="2">
    <location>
        <begin position="486"/>
        <end position="496"/>
    </location>
</feature>
<feature type="region of interest" description="Disordered" evidence="2">
    <location>
        <begin position="285"/>
        <end position="334"/>
    </location>
</feature>
<dbReference type="Pfam" id="PF01652">
    <property type="entry name" value="IF4E"/>
    <property type="match status" value="2"/>
</dbReference>
<dbReference type="PROSITE" id="PS00813">
    <property type="entry name" value="IF4E"/>
    <property type="match status" value="1"/>
</dbReference>
<evidence type="ECO:0000256" key="2">
    <source>
        <dbReference type="SAM" id="MobiDB-lite"/>
    </source>
</evidence>
<dbReference type="Proteomes" id="UP000189580">
    <property type="component" value="Chromosome b"/>
</dbReference>
<keyword evidence="1 3" id="KW-0396">Initiation factor</keyword>
<keyword evidence="1" id="KW-0694">RNA-binding</keyword>
<dbReference type="EMBL" id="CP014503">
    <property type="protein sequence ID" value="ANB14731.1"/>
    <property type="molecule type" value="Genomic_DNA"/>
</dbReference>
<dbReference type="RefSeq" id="XP_018737208.1">
    <property type="nucleotide sequence ID" value="XM_018879275.1"/>
</dbReference>
<protein>
    <submittedName>
        <fullName evidence="3">Translation initiation factor eIF4E</fullName>
    </submittedName>
</protein>
<feature type="compositionally biased region" description="Basic residues" evidence="2">
    <location>
        <begin position="528"/>
        <end position="538"/>
    </location>
</feature>
<dbReference type="GO" id="GO:0003743">
    <property type="term" value="F:translation initiation factor activity"/>
    <property type="evidence" value="ECO:0007669"/>
    <property type="project" value="UniProtKB-KW"/>
</dbReference>
<feature type="compositionally biased region" description="Low complexity" evidence="2">
    <location>
        <begin position="550"/>
        <end position="564"/>
    </location>
</feature>
<evidence type="ECO:0000313" key="3">
    <source>
        <dbReference type="EMBL" id="ANB14731.1"/>
    </source>
</evidence>
<feature type="compositionally biased region" description="Low complexity" evidence="2">
    <location>
        <begin position="476"/>
        <end position="485"/>
    </location>
</feature>
<keyword evidence="4" id="KW-1185">Reference proteome</keyword>
<dbReference type="InterPro" id="IPR019770">
    <property type="entry name" value="TIF_eIF_4E_CS"/>
</dbReference>
<feature type="region of interest" description="Disordered" evidence="2">
    <location>
        <begin position="1"/>
        <end position="64"/>
    </location>
</feature>
<feature type="compositionally biased region" description="Low complexity" evidence="2">
    <location>
        <begin position="291"/>
        <end position="303"/>
    </location>
</feature>
<evidence type="ECO:0000313" key="4">
    <source>
        <dbReference type="Proteomes" id="UP000189580"/>
    </source>
</evidence>
<name>A0A167F278_9ASCO</name>